<dbReference type="Proteomes" id="UP000823775">
    <property type="component" value="Unassembled WGS sequence"/>
</dbReference>
<proteinExistence type="predicted"/>
<gene>
    <name evidence="1" type="ORF">HAX54_022878</name>
</gene>
<reference evidence="1 2" key="1">
    <citation type="journal article" date="2021" name="BMC Genomics">
        <title>Datura genome reveals duplications of psychoactive alkaloid biosynthetic genes and high mutation rate following tissue culture.</title>
        <authorList>
            <person name="Rajewski A."/>
            <person name="Carter-House D."/>
            <person name="Stajich J."/>
            <person name="Litt A."/>
        </authorList>
    </citation>
    <scope>NUCLEOTIDE SEQUENCE [LARGE SCALE GENOMIC DNA]</scope>
    <source>
        <strain evidence="1">AR-01</strain>
    </source>
</reference>
<accession>A0ABS8UXM3</accession>
<protein>
    <submittedName>
        <fullName evidence="1">Uncharacterized protein</fullName>
    </submittedName>
</protein>
<keyword evidence="2" id="KW-1185">Reference proteome</keyword>
<evidence type="ECO:0000313" key="1">
    <source>
        <dbReference type="EMBL" id="MCD9638739.1"/>
    </source>
</evidence>
<organism evidence="1 2">
    <name type="scientific">Datura stramonium</name>
    <name type="common">Jimsonweed</name>
    <name type="synonym">Common thornapple</name>
    <dbReference type="NCBI Taxonomy" id="4076"/>
    <lineage>
        <taxon>Eukaryota</taxon>
        <taxon>Viridiplantae</taxon>
        <taxon>Streptophyta</taxon>
        <taxon>Embryophyta</taxon>
        <taxon>Tracheophyta</taxon>
        <taxon>Spermatophyta</taxon>
        <taxon>Magnoliopsida</taxon>
        <taxon>eudicotyledons</taxon>
        <taxon>Gunneridae</taxon>
        <taxon>Pentapetalae</taxon>
        <taxon>asterids</taxon>
        <taxon>lamiids</taxon>
        <taxon>Solanales</taxon>
        <taxon>Solanaceae</taxon>
        <taxon>Solanoideae</taxon>
        <taxon>Datureae</taxon>
        <taxon>Datura</taxon>
    </lineage>
</organism>
<evidence type="ECO:0000313" key="2">
    <source>
        <dbReference type="Proteomes" id="UP000823775"/>
    </source>
</evidence>
<sequence length="68" mass="7739">VILTLGGFRMILEFDWDCHIIRTHGVIVLVLNLMGMPSHSATWHEFVLQGVMDIGLEFNKMNLIICKA</sequence>
<dbReference type="EMBL" id="JACEIK010002768">
    <property type="protein sequence ID" value="MCD9638739.1"/>
    <property type="molecule type" value="Genomic_DNA"/>
</dbReference>
<name>A0ABS8UXM3_DATST</name>
<feature type="non-terminal residue" evidence="1">
    <location>
        <position position="1"/>
    </location>
</feature>
<comment type="caution">
    <text evidence="1">The sequence shown here is derived from an EMBL/GenBank/DDBJ whole genome shotgun (WGS) entry which is preliminary data.</text>
</comment>